<proteinExistence type="predicted"/>
<accession>A0A563DCA4</accession>
<dbReference type="Proteomes" id="UP000319499">
    <property type="component" value="Unassembled WGS sequence"/>
</dbReference>
<keyword evidence="1" id="KW-1133">Transmembrane helix</keyword>
<evidence type="ECO:0000313" key="2">
    <source>
        <dbReference type="EMBL" id="TWP27699.1"/>
    </source>
</evidence>
<name>A0A563DCA4_9FLAO</name>
<reference evidence="2 3" key="1">
    <citation type="submission" date="2019-02" db="EMBL/GenBank/DDBJ databases">
        <title>Apibacter muscae sp. nov.: a novel member of the house fly microbiota.</title>
        <authorList>
            <person name="Park R."/>
        </authorList>
    </citation>
    <scope>NUCLEOTIDE SEQUENCE [LARGE SCALE GENOMIC DNA]</scope>
    <source>
        <strain evidence="2 3">AL1</strain>
    </source>
</reference>
<keyword evidence="3" id="KW-1185">Reference proteome</keyword>
<dbReference type="AlphaFoldDB" id="A0A563DCA4"/>
<protein>
    <submittedName>
        <fullName evidence="2">Uncharacterized protein</fullName>
    </submittedName>
</protein>
<sequence>MGFGFNLFFVLVWAPFNFILLILWLLTRKKLWGKSILFFNISLIIIISISDGLSSKDAKILLKKEDYYGDYVIYKDAYPGYQADWQYYRYKFTIKPNDQILFYETNDYGKTKIFKGKISTIKPHSSERLVIQMDSSHHITAKNPTVYRTTQGFYLVFHSSLFKNVFFKKKIKNRNLN</sequence>
<feature type="transmembrane region" description="Helical" evidence="1">
    <location>
        <begin position="7"/>
        <end position="26"/>
    </location>
</feature>
<keyword evidence="1" id="KW-0472">Membrane</keyword>
<feature type="transmembrane region" description="Helical" evidence="1">
    <location>
        <begin position="32"/>
        <end position="54"/>
    </location>
</feature>
<organism evidence="2 3">
    <name type="scientific">Apibacter muscae</name>
    <dbReference type="NCBI Taxonomy" id="2509004"/>
    <lineage>
        <taxon>Bacteria</taxon>
        <taxon>Pseudomonadati</taxon>
        <taxon>Bacteroidota</taxon>
        <taxon>Flavobacteriia</taxon>
        <taxon>Flavobacteriales</taxon>
        <taxon>Weeksellaceae</taxon>
        <taxon>Apibacter</taxon>
    </lineage>
</organism>
<keyword evidence="1" id="KW-0812">Transmembrane</keyword>
<gene>
    <name evidence="2" type="ORF">ETU09_06285</name>
</gene>
<dbReference type="OrthoDB" id="769570at2"/>
<evidence type="ECO:0000256" key="1">
    <source>
        <dbReference type="SAM" id="Phobius"/>
    </source>
</evidence>
<dbReference type="EMBL" id="SELH01000021">
    <property type="protein sequence ID" value="TWP27699.1"/>
    <property type="molecule type" value="Genomic_DNA"/>
</dbReference>
<evidence type="ECO:0000313" key="3">
    <source>
        <dbReference type="Proteomes" id="UP000319499"/>
    </source>
</evidence>
<dbReference type="RefSeq" id="WP_146292633.1">
    <property type="nucleotide sequence ID" value="NZ_SELH01000021.1"/>
</dbReference>
<comment type="caution">
    <text evidence="2">The sequence shown here is derived from an EMBL/GenBank/DDBJ whole genome shotgun (WGS) entry which is preliminary data.</text>
</comment>